<protein>
    <submittedName>
        <fullName evidence="2">Uncharacterized protein</fullName>
    </submittedName>
</protein>
<reference evidence="2 3" key="1">
    <citation type="submission" date="2024-03" db="EMBL/GenBank/DDBJ databases">
        <title>The Acrasis kona genome and developmental transcriptomes reveal deep origins of eukaryotic multicellular pathways.</title>
        <authorList>
            <person name="Sheikh S."/>
            <person name="Fu C.-J."/>
            <person name="Brown M.W."/>
            <person name="Baldauf S.L."/>
        </authorList>
    </citation>
    <scope>NUCLEOTIDE SEQUENCE [LARGE SCALE GENOMIC DNA]</scope>
    <source>
        <strain evidence="2 3">ATCC MYA-3509</strain>
    </source>
</reference>
<feature type="transmembrane region" description="Helical" evidence="1">
    <location>
        <begin position="56"/>
        <end position="82"/>
    </location>
</feature>
<evidence type="ECO:0000313" key="3">
    <source>
        <dbReference type="Proteomes" id="UP001431209"/>
    </source>
</evidence>
<accession>A0AAW2YND2</accession>
<comment type="caution">
    <text evidence="2">The sequence shown here is derived from an EMBL/GenBank/DDBJ whole genome shotgun (WGS) entry which is preliminary data.</text>
</comment>
<keyword evidence="1" id="KW-0472">Membrane</keyword>
<feature type="transmembrane region" description="Helical" evidence="1">
    <location>
        <begin position="196"/>
        <end position="214"/>
    </location>
</feature>
<feature type="transmembrane region" description="Helical" evidence="1">
    <location>
        <begin position="154"/>
        <end position="175"/>
    </location>
</feature>
<proteinExistence type="predicted"/>
<dbReference type="Proteomes" id="UP001431209">
    <property type="component" value="Unassembled WGS sequence"/>
</dbReference>
<evidence type="ECO:0000313" key="2">
    <source>
        <dbReference type="EMBL" id="KAL0478554.1"/>
    </source>
</evidence>
<name>A0AAW2YND2_9EUKA</name>
<dbReference type="AlphaFoldDB" id="A0AAW2YND2"/>
<keyword evidence="1" id="KW-0812">Transmembrane</keyword>
<sequence length="296" mass="33066">METYVNQTLSLYNRVNDQVSRIDEHTFFYLLFLNHAFVTANNVFRNMKMLLNDKSITQIPLLAGFLFMIAAGLGGSICNSVITAKPMVFLEMDVIILFFFVAWVLVAFFPGQLIHYITGNPLVELLTYSIEGVFIGTFMINAVNNGVNLFPTRIFAPIIMGTLSVVGGLILKPIFLNMYLGKQYESTIVGLPNFDLFVPVGISSFYFGAKYMYNMKTELYNVAPKTAVELGPEIIVKIAFVVYLLWLWFSNRVAGIGYSRRVVPVQVVAVAPKAPVIVAPKNVVVTKANKDTKKSK</sequence>
<evidence type="ECO:0000256" key="1">
    <source>
        <dbReference type="SAM" id="Phobius"/>
    </source>
</evidence>
<keyword evidence="3" id="KW-1185">Reference proteome</keyword>
<feature type="transmembrane region" description="Helical" evidence="1">
    <location>
        <begin position="94"/>
        <end position="113"/>
    </location>
</feature>
<feature type="transmembrane region" description="Helical" evidence="1">
    <location>
        <begin position="125"/>
        <end position="142"/>
    </location>
</feature>
<gene>
    <name evidence="2" type="ORF">AKO1_008134</name>
</gene>
<keyword evidence="1" id="KW-1133">Transmembrane helix</keyword>
<feature type="transmembrane region" description="Helical" evidence="1">
    <location>
        <begin position="26"/>
        <end position="44"/>
    </location>
</feature>
<dbReference type="EMBL" id="JAOPGA020000427">
    <property type="protein sequence ID" value="KAL0478554.1"/>
    <property type="molecule type" value="Genomic_DNA"/>
</dbReference>
<organism evidence="2 3">
    <name type="scientific">Acrasis kona</name>
    <dbReference type="NCBI Taxonomy" id="1008807"/>
    <lineage>
        <taxon>Eukaryota</taxon>
        <taxon>Discoba</taxon>
        <taxon>Heterolobosea</taxon>
        <taxon>Tetramitia</taxon>
        <taxon>Eutetramitia</taxon>
        <taxon>Acrasidae</taxon>
        <taxon>Acrasis</taxon>
    </lineage>
</organism>
<feature type="transmembrane region" description="Helical" evidence="1">
    <location>
        <begin position="234"/>
        <end position="251"/>
    </location>
</feature>